<organism evidence="2 3">
    <name type="scientific">Candidatus Syntrophonatronum acetioxidans</name>
    <dbReference type="NCBI Taxonomy" id="1795816"/>
    <lineage>
        <taxon>Bacteria</taxon>
        <taxon>Bacillati</taxon>
        <taxon>Bacillota</taxon>
        <taxon>Clostridia</taxon>
        <taxon>Eubacteriales</taxon>
        <taxon>Syntrophomonadaceae</taxon>
        <taxon>Candidatus Syntrophonatronum</taxon>
    </lineage>
</organism>
<keyword evidence="1" id="KW-0472">Membrane</keyword>
<evidence type="ECO:0000256" key="1">
    <source>
        <dbReference type="SAM" id="Phobius"/>
    </source>
</evidence>
<dbReference type="EMBL" id="QZAA01000260">
    <property type="protein sequence ID" value="RQD73349.1"/>
    <property type="molecule type" value="Genomic_DNA"/>
</dbReference>
<accession>A0A424YA20</accession>
<keyword evidence="1" id="KW-1133">Transmembrane helix</keyword>
<evidence type="ECO:0000313" key="3">
    <source>
        <dbReference type="Proteomes" id="UP000285138"/>
    </source>
</evidence>
<dbReference type="AlphaFoldDB" id="A0A424YA20"/>
<name>A0A424YA20_9FIRM</name>
<evidence type="ECO:0000313" key="2">
    <source>
        <dbReference type="EMBL" id="RQD73349.1"/>
    </source>
</evidence>
<comment type="caution">
    <text evidence="2">The sequence shown here is derived from an EMBL/GenBank/DDBJ whole genome shotgun (WGS) entry which is preliminary data.</text>
</comment>
<gene>
    <name evidence="2" type="ORF">D5R97_09570</name>
</gene>
<sequence>MKKDKYIEEINSITAGEEFKKRTRQMLLQEVKKTKIPNKSRIWTKKFLAAISFCLLIGAAALLTPLIHPKEPAALPSLPVPENDYIEGAHGGAEMLLLHHIDELDRGNPWYKEADLETLPVFKNKAPRDSAGLPQEGLSREEMYAKTEKIAHALDGTPHSREEKDYGVTAKSGDYRLRVEKTGTVEIIPVDPIPIPGLTDLKNSPEKMDYKHALTKLLEKYEKLAGIEKPGYDIWYTYTIEGEKNWRVSAYEDSGDLEEQIINYHFNTISFSFDHNNELSRVRLFQPDIREKVGDYPVICPREAEQLLLKGKYYTTLSEIPFEEESINKVKLTYPTSGFEEYFMPYYKFYVKLPSGERQAGPEVAEDLSSFGVYYVPAVEKEHLKL</sequence>
<protein>
    <submittedName>
        <fullName evidence="2">Uncharacterized protein</fullName>
    </submittedName>
</protein>
<dbReference type="Proteomes" id="UP000285138">
    <property type="component" value="Unassembled WGS sequence"/>
</dbReference>
<proteinExistence type="predicted"/>
<feature type="transmembrane region" description="Helical" evidence="1">
    <location>
        <begin position="47"/>
        <end position="67"/>
    </location>
</feature>
<reference evidence="2 3" key="1">
    <citation type="submission" date="2018-08" db="EMBL/GenBank/DDBJ databases">
        <title>The metabolism and importance of syntrophic acetate oxidation coupled to methane or sulfide production in haloalkaline environments.</title>
        <authorList>
            <person name="Timmers P.H.A."/>
            <person name="Vavourakis C.D."/>
            <person name="Sorokin D.Y."/>
            <person name="Sinninghe Damste J.S."/>
            <person name="Muyzer G."/>
            <person name="Stams A.J.M."/>
            <person name="Plugge C.M."/>
        </authorList>
    </citation>
    <scope>NUCLEOTIDE SEQUENCE [LARGE SCALE GENOMIC DNA]</scope>
    <source>
        <strain evidence="2">MSAO_Bac1</strain>
    </source>
</reference>
<keyword evidence="1" id="KW-0812">Transmembrane</keyword>